<organism evidence="2 3">
    <name type="scientific">Brevibacillus laterosporus LMG 15441</name>
    <dbReference type="NCBI Taxonomy" id="1042163"/>
    <lineage>
        <taxon>Bacteria</taxon>
        <taxon>Bacillati</taxon>
        <taxon>Bacillota</taxon>
        <taxon>Bacilli</taxon>
        <taxon>Bacillales</taxon>
        <taxon>Paenibacillaceae</taxon>
        <taxon>Brevibacillus</taxon>
    </lineage>
</organism>
<dbReference type="KEGG" id="blr:BRLA_c000790"/>
<name>A0A075QY00_BRELA</name>
<dbReference type="HOGENOM" id="CLU_2092125_0_0_9"/>
<evidence type="ECO:0000313" key="3">
    <source>
        <dbReference type="Proteomes" id="UP000005850"/>
    </source>
</evidence>
<proteinExistence type="predicted"/>
<keyword evidence="3" id="KW-1185">Reference proteome</keyword>
<dbReference type="STRING" id="1042163.BRLA_c000790"/>
<reference evidence="2 3" key="1">
    <citation type="journal article" date="2011" name="J. Bacteriol.">
        <title>Genome sequence of Brevibacillus laterosporus LMG 15441, a pathogen of invertebrates.</title>
        <authorList>
            <person name="Djukic M."/>
            <person name="Poehlein A."/>
            <person name="Thurmer A."/>
            <person name="Daniel R."/>
        </authorList>
    </citation>
    <scope>NUCLEOTIDE SEQUENCE [LARGE SCALE GENOMIC DNA]</scope>
    <source>
        <strain evidence="2 3">LMG 15441</strain>
    </source>
</reference>
<feature type="region of interest" description="Disordered" evidence="1">
    <location>
        <begin position="86"/>
        <end position="116"/>
    </location>
</feature>
<dbReference type="EMBL" id="CP007806">
    <property type="protein sequence ID" value="AIG24494.1"/>
    <property type="molecule type" value="Genomic_DNA"/>
</dbReference>
<dbReference type="AlphaFoldDB" id="A0A075QY00"/>
<dbReference type="Proteomes" id="UP000005850">
    <property type="component" value="Chromosome"/>
</dbReference>
<accession>A0A075QY00</accession>
<gene>
    <name evidence="2" type="ORF">BRLA_c000790</name>
</gene>
<protein>
    <submittedName>
        <fullName evidence="2">Uncharacterized protein</fullName>
    </submittedName>
</protein>
<sequence>MSVQDRAIKRLSWNKKSWFNFVLIAYSSCQGKYYYHSLPPGGEYKARLIGNKYKYKILVKSEKIGNHRSKSSKNYKINLLKKARQQDYEGNWNCSSYRRPRTGCNPEGNPSHTSYS</sequence>
<evidence type="ECO:0000256" key="1">
    <source>
        <dbReference type="SAM" id="MobiDB-lite"/>
    </source>
</evidence>
<evidence type="ECO:0000313" key="2">
    <source>
        <dbReference type="EMBL" id="AIG24494.1"/>
    </source>
</evidence>